<protein>
    <submittedName>
        <fullName evidence="2">Uncharacterized protein</fullName>
    </submittedName>
</protein>
<dbReference type="Proteomes" id="UP000327294">
    <property type="component" value="Chromosome"/>
</dbReference>
<accession>A0A5P8KI49</accession>
<proteinExistence type="predicted"/>
<name>A0A5P8KI49_9ACTN</name>
<dbReference type="KEGG" id="sphv:F9278_45910"/>
<evidence type="ECO:0000256" key="1">
    <source>
        <dbReference type="SAM" id="MobiDB-lite"/>
    </source>
</evidence>
<reference evidence="2 3" key="1">
    <citation type="submission" date="2019-10" db="EMBL/GenBank/DDBJ databases">
        <title>Streptomyces sp. strain GY16 isolated from leaves of Broussonetia papyrifera.</title>
        <authorList>
            <person name="Mo P."/>
        </authorList>
    </citation>
    <scope>NUCLEOTIDE SEQUENCE [LARGE SCALE GENOMIC DNA]</scope>
    <source>
        <strain evidence="2 3">GY16</strain>
    </source>
</reference>
<keyword evidence="3" id="KW-1185">Reference proteome</keyword>
<evidence type="ECO:0000313" key="3">
    <source>
        <dbReference type="Proteomes" id="UP000327294"/>
    </source>
</evidence>
<dbReference type="RefSeq" id="WP_152173588.1">
    <property type="nucleotide sequence ID" value="NZ_CP045096.1"/>
</dbReference>
<organism evidence="2 3">
    <name type="scientific">Streptomyces phaeolivaceus</name>
    <dbReference type="NCBI Taxonomy" id="2653200"/>
    <lineage>
        <taxon>Bacteria</taxon>
        <taxon>Bacillati</taxon>
        <taxon>Actinomycetota</taxon>
        <taxon>Actinomycetes</taxon>
        <taxon>Kitasatosporales</taxon>
        <taxon>Streptomycetaceae</taxon>
        <taxon>Streptomyces</taxon>
    </lineage>
</organism>
<sequence>MDYDRSLDPGAGDGELSTPAADVAFAAGQVLFSGPSDSDRAVAYLPTMCPPRGTSRTFRSANTLSPSPATCSAP</sequence>
<gene>
    <name evidence="2" type="ORF">F9278_45910</name>
</gene>
<feature type="region of interest" description="Disordered" evidence="1">
    <location>
        <begin position="55"/>
        <end position="74"/>
    </location>
</feature>
<dbReference type="EMBL" id="CP045096">
    <property type="protein sequence ID" value="QFR02268.1"/>
    <property type="molecule type" value="Genomic_DNA"/>
</dbReference>
<evidence type="ECO:0000313" key="2">
    <source>
        <dbReference type="EMBL" id="QFR02268.1"/>
    </source>
</evidence>
<dbReference type="AlphaFoldDB" id="A0A5P8KI49"/>